<feature type="compositionally biased region" description="Low complexity" evidence="11">
    <location>
        <begin position="141"/>
        <end position="158"/>
    </location>
</feature>
<evidence type="ECO:0000313" key="12">
    <source>
        <dbReference type="EMBL" id="KAF5650548.1"/>
    </source>
</evidence>
<organism evidence="12 13">
    <name type="scientific">Fusarium tjaetaba</name>
    <dbReference type="NCBI Taxonomy" id="1567544"/>
    <lineage>
        <taxon>Eukaryota</taxon>
        <taxon>Fungi</taxon>
        <taxon>Dikarya</taxon>
        <taxon>Ascomycota</taxon>
        <taxon>Pezizomycotina</taxon>
        <taxon>Sordariomycetes</taxon>
        <taxon>Hypocreomycetidae</taxon>
        <taxon>Hypocreales</taxon>
        <taxon>Nectriaceae</taxon>
        <taxon>Fusarium</taxon>
        <taxon>Fusarium fujikuroi species complex</taxon>
    </lineage>
</organism>
<proteinExistence type="inferred from homology"/>
<evidence type="ECO:0000256" key="3">
    <source>
        <dbReference type="ARBA" id="ARBA00022448"/>
    </source>
</evidence>
<dbReference type="GO" id="GO:0015031">
    <property type="term" value="P:protein transport"/>
    <property type="evidence" value="ECO:0007669"/>
    <property type="project" value="UniProtKB-KW"/>
</dbReference>
<evidence type="ECO:0000256" key="1">
    <source>
        <dbReference type="ARBA" id="ARBA00004567"/>
    </source>
</evidence>
<comment type="similarity">
    <text evidence="2">Belongs to the GLE1 family.</text>
</comment>
<dbReference type="PANTHER" id="PTHR12960">
    <property type="entry name" value="GLE-1-RELATED"/>
    <property type="match status" value="1"/>
</dbReference>
<evidence type="ECO:0000256" key="11">
    <source>
        <dbReference type="SAM" id="MobiDB-lite"/>
    </source>
</evidence>
<reference evidence="12 13" key="1">
    <citation type="submission" date="2020-05" db="EMBL/GenBank/DDBJ databases">
        <title>Identification and distribution of gene clusters putatively required for synthesis of sphingolipid metabolism inhibitors in phylogenetically diverse species of the filamentous fungus Fusarium.</title>
        <authorList>
            <person name="Kim H.-S."/>
            <person name="Busman M."/>
            <person name="Brown D.W."/>
            <person name="Divon H."/>
            <person name="Uhlig S."/>
            <person name="Proctor R.H."/>
        </authorList>
    </citation>
    <scope>NUCLEOTIDE SEQUENCE [LARGE SCALE GENOMIC DNA]</scope>
    <source>
        <strain evidence="12 13">NRRL 66243</strain>
    </source>
</reference>
<dbReference type="OrthoDB" id="420884at2759"/>
<dbReference type="InterPro" id="IPR012476">
    <property type="entry name" value="GLE1"/>
</dbReference>
<dbReference type="Pfam" id="PF07817">
    <property type="entry name" value="GLE1"/>
    <property type="match status" value="1"/>
</dbReference>
<dbReference type="AlphaFoldDB" id="A0A8H5SF82"/>
<accession>A0A8H5SF82</accession>
<dbReference type="Proteomes" id="UP000530670">
    <property type="component" value="Unassembled WGS sequence"/>
</dbReference>
<evidence type="ECO:0000256" key="9">
    <source>
        <dbReference type="ARBA" id="ARBA00026227"/>
    </source>
</evidence>
<dbReference type="PANTHER" id="PTHR12960:SF0">
    <property type="entry name" value="MRNA EXPORT FACTOR GLE1"/>
    <property type="match status" value="1"/>
</dbReference>
<evidence type="ECO:0000256" key="8">
    <source>
        <dbReference type="ARBA" id="ARBA00023242"/>
    </source>
</evidence>
<dbReference type="EMBL" id="JAAQRI010000013">
    <property type="protein sequence ID" value="KAF5650548.1"/>
    <property type="molecule type" value="Genomic_DNA"/>
</dbReference>
<dbReference type="Gene3D" id="1.25.40.510">
    <property type="entry name" value="GLE1-like"/>
    <property type="match status" value="1"/>
</dbReference>
<evidence type="ECO:0000256" key="2">
    <source>
        <dbReference type="ARBA" id="ARBA00011056"/>
    </source>
</evidence>
<sequence>MTFSSPARRNQLLSSPDRNIAATFLLDSRNNELNHRDALAAAQLEHDRVRQAAIRVYELHELQEEHKRIVAEERREEERLKAEAAVVAEEKRLRELKARTVPRLPPEQPAPKPPPAKPEPTKTNGATQIKDAAPGLDAKKPVVSPASVPASDSATTASFTQTKPSNPFGTTQSASQSLLQKPLQKPNGAGTQSTAPAATSIAQPAVKSATNTVQPVQSKSATSIDRYSQIHQELKKLRKELQAQSKVAGSPLKGKLGAARREIRVAIGQLTGGKGANAQPINKITAALKEALEGRIPSPPIDVNLFVVDKREPAEGSPNNEATLPSLFIYLINICAKGIVSQFINEGGANPKSADPVGVFAAHIFSTKEFQWRGQSLVDILMAKYRIVCPVLFGHRGSDKTERGRMAIGWKKDGPSWITEQSHNDRMTGLGAGFASLSLRDFGKSSKKNPYPPTNYWRALAYIVNSPPNETSNTQYVVLRSMIQGHEQRFLNFYGNAALAALRLALVEFPKKAPQNATAAGSLAALADVLKTESGLILT</sequence>
<keyword evidence="6" id="KW-0811">Translocation</keyword>
<dbReference type="GO" id="GO:0044614">
    <property type="term" value="C:nuclear pore cytoplasmic filaments"/>
    <property type="evidence" value="ECO:0007669"/>
    <property type="project" value="TreeGrafter"/>
</dbReference>
<dbReference type="RefSeq" id="XP_037212425.1">
    <property type="nucleotide sequence ID" value="XM_037351262.1"/>
</dbReference>
<keyword evidence="8" id="KW-0539">Nucleus</keyword>
<evidence type="ECO:0000313" key="13">
    <source>
        <dbReference type="Proteomes" id="UP000530670"/>
    </source>
</evidence>
<dbReference type="InterPro" id="IPR038506">
    <property type="entry name" value="GLE1-like_sf"/>
</dbReference>
<feature type="compositionally biased region" description="Polar residues" evidence="11">
    <location>
        <begin position="159"/>
        <end position="179"/>
    </location>
</feature>
<evidence type="ECO:0000256" key="7">
    <source>
        <dbReference type="ARBA" id="ARBA00023132"/>
    </source>
</evidence>
<evidence type="ECO:0000256" key="6">
    <source>
        <dbReference type="ARBA" id="ARBA00023010"/>
    </source>
</evidence>
<dbReference type="GO" id="GO:0005737">
    <property type="term" value="C:cytoplasm"/>
    <property type="evidence" value="ECO:0007669"/>
    <property type="project" value="TreeGrafter"/>
</dbReference>
<keyword evidence="4" id="KW-0509">mRNA transport</keyword>
<evidence type="ECO:0000256" key="10">
    <source>
        <dbReference type="ARBA" id="ARBA00029983"/>
    </source>
</evidence>
<dbReference type="GO" id="GO:0031369">
    <property type="term" value="F:translation initiation factor binding"/>
    <property type="evidence" value="ECO:0007669"/>
    <property type="project" value="TreeGrafter"/>
</dbReference>
<keyword evidence="7" id="KW-0906">Nuclear pore complex</keyword>
<name>A0A8H5SF82_9HYPO</name>
<evidence type="ECO:0000256" key="5">
    <source>
        <dbReference type="ARBA" id="ARBA00022927"/>
    </source>
</evidence>
<dbReference type="GeneID" id="59303532"/>
<dbReference type="GO" id="GO:0016973">
    <property type="term" value="P:poly(A)+ mRNA export from nucleus"/>
    <property type="evidence" value="ECO:0007669"/>
    <property type="project" value="InterPro"/>
</dbReference>
<keyword evidence="13" id="KW-1185">Reference proteome</keyword>
<feature type="region of interest" description="Disordered" evidence="11">
    <location>
        <begin position="97"/>
        <end position="199"/>
    </location>
</feature>
<keyword evidence="3" id="KW-0813">Transport</keyword>
<protein>
    <recommendedName>
        <fullName evidence="9">mRNA export factor GLE1</fullName>
    </recommendedName>
    <alternativeName>
        <fullName evidence="10">Nucleoporin GLE1</fullName>
    </alternativeName>
</protein>
<evidence type="ECO:0000256" key="4">
    <source>
        <dbReference type="ARBA" id="ARBA00022816"/>
    </source>
</evidence>
<gene>
    <name evidence="12" type="ORF">FTJAE_482</name>
</gene>
<keyword evidence="5" id="KW-0653">Protein transport</keyword>
<feature type="compositionally biased region" description="Pro residues" evidence="11">
    <location>
        <begin position="103"/>
        <end position="118"/>
    </location>
</feature>
<dbReference type="GO" id="GO:0000822">
    <property type="term" value="F:inositol hexakisphosphate binding"/>
    <property type="evidence" value="ECO:0007669"/>
    <property type="project" value="TreeGrafter"/>
</dbReference>
<comment type="caution">
    <text evidence="12">The sequence shown here is derived from an EMBL/GenBank/DDBJ whole genome shotgun (WGS) entry which is preliminary data.</text>
</comment>
<comment type="subcellular location">
    <subcellularLocation>
        <location evidence="1">Nucleus</location>
        <location evidence="1">Nuclear pore complex</location>
    </subcellularLocation>
</comment>
<dbReference type="GO" id="GO:0005543">
    <property type="term" value="F:phospholipid binding"/>
    <property type="evidence" value="ECO:0007669"/>
    <property type="project" value="TreeGrafter"/>
</dbReference>
<feature type="compositionally biased region" description="Polar residues" evidence="11">
    <location>
        <begin position="189"/>
        <end position="199"/>
    </location>
</feature>